<dbReference type="Pfam" id="PF07980">
    <property type="entry name" value="SusD_RagB"/>
    <property type="match status" value="1"/>
</dbReference>
<dbReference type="InterPro" id="IPR033985">
    <property type="entry name" value="SusD-like_N"/>
</dbReference>
<protein>
    <submittedName>
        <fullName evidence="8">RagB/SusD family nutrient uptake outer membrane protein</fullName>
    </submittedName>
</protein>
<comment type="caution">
    <text evidence="8">The sequence shown here is derived from an EMBL/GenBank/DDBJ whole genome shotgun (WGS) entry which is preliminary data.</text>
</comment>
<evidence type="ECO:0000256" key="5">
    <source>
        <dbReference type="ARBA" id="ARBA00023237"/>
    </source>
</evidence>
<dbReference type="Proteomes" id="UP000616201">
    <property type="component" value="Unassembled WGS sequence"/>
</dbReference>
<evidence type="ECO:0000313" key="9">
    <source>
        <dbReference type="Proteomes" id="UP000616201"/>
    </source>
</evidence>
<keyword evidence="4" id="KW-0472">Membrane</keyword>
<feature type="domain" description="RagB/SusD" evidence="6">
    <location>
        <begin position="382"/>
        <end position="508"/>
    </location>
</feature>
<evidence type="ECO:0000259" key="7">
    <source>
        <dbReference type="Pfam" id="PF14322"/>
    </source>
</evidence>
<dbReference type="EMBL" id="PRDK01000001">
    <property type="protein sequence ID" value="MBE8712455.1"/>
    <property type="molecule type" value="Genomic_DNA"/>
</dbReference>
<proteinExistence type="inferred from homology"/>
<comment type="subcellular location">
    <subcellularLocation>
        <location evidence="1">Cell outer membrane</location>
    </subcellularLocation>
</comment>
<evidence type="ECO:0000256" key="4">
    <source>
        <dbReference type="ARBA" id="ARBA00023136"/>
    </source>
</evidence>
<dbReference type="RefSeq" id="WP_196934788.1">
    <property type="nucleotide sequence ID" value="NZ_MU158698.1"/>
</dbReference>
<keyword evidence="5" id="KW-0998">Cell outer membrane</keyword>
<accession>A0A928YQ02</accession>
<dbReference type="InterPro" id="IPR012944">
    <property type="entry name" value="SusD_RagB_dom"/>
</dbReference>
<evidence type="ECO:0000259" key="6">
    <source>
        <dbReference type="Pfam" id="PF07980"/>
    </source>
</evidence>
<dbReference type="Pfam" id="PF14322">
    <property type="entry name" value="SusD-like_3"/>
    <property type="match status" value="1"/>
</dbReference>
<gene>
    <name evidence="8" type="ORF">C4F49_02015</name>
</gene>
<dbReference type="CDD" id="cd08977">
    <property type="entry name" value="SusD"/>
    <property type="match status" value="1"/>
</dbReference>
<organism evidence="8 9">
    <name type="scientific">Sphingobacterium hungaricum</name>
    <dbReference type="NCBI Taxonomy" id="2082723"/>
    <lineage>
        <taxon>Bacteria</taxon>
        <taxon>Pseudomonadati</taxon>
        <taxon>Bacteroidota</taxon>
        <taxon>Sphingobacteriia</taxon>
        <taxon>Sphingobacteriales</taxon>
        <taxon>Sphingobacteriaceae</taxon>
        <taxon>Sphingobacterium</taxon>
    </lineage>
</organism>
<sequence length="510" mass="56885">MKISKIIAGICLTGITSSIFLSCSKLTEEPYGIVNSNSFYKTAEDALSGLVYAYAILPEVGYYSRGYYIITELPTENLTAKSDAGQANFELEQLRTTSTNSDLDNLWTYMYRGVARANAVIANVPNVPNMVDAAKNQIIGEAYFLRALHNFNLVRLFGEVPLRLEPLVEAEQIPVAKSSIEAIYDIIIADLKQGEELMPITKNFEGRANRVAAQALLAKVYLQLASSKESGSVGYDFVANSDEMYAQALAYADKVVNQQSVFDFTNVLPDIWNTEIYKNAAISEHIFDAAVDREGEREGNYSKLPNMFLPDPGFAMTIPYNASDPNSELINIGRGWNHFQMEAFHYNSYNGSDKRKLDLIVSEVINPDGNVIQLGINDFSRPFTRKFIDPLRDADKMSTNSPIIRYSDILLIYAEAAGPTTEAYLAVNKIRTRAGLAPLQTGLSTADFRNAVVEERALELAFEGNRLFDLRRTNSMERILVQKYGKSITSGAYFFPIPQREIDSNPLMQP</sequence>
<dbReference type="Gene3D" id="1.25.40.390">
    <property type="match status" value="1"/>
</dbReference>
<dbReference type="PROSITE" id="PS51257">
    <property type="entry name" value="PROKAR_LIPOPROTEIN"/>
    <property type="match status" value="1"/>
</dbReference>
<evidence type="ECO:0000313" key="8">
    <source>
        <dbReference type="EMBL" id="MBE8712455.1"/>
    </source>
</evidence>
<feature type="domain" description="SusD-like N-terminal" evidence="7">
    <location>
        <begin position="93"/>
        <end position="222"/>
    </location>
</feature>
<evidence type="ECO:0000256" key="2">
    <source>
        <dbReference type="ARBA" id="ARBA00006275"/>
    </source>
</evidence>
<keyword evidence="9" id="KW-1185">Reference proteome</keyword>
<dbReference type="InterPro" id="IPR011990">
    <property type="entry name" value="TPR-like_helical_dom_sf"/>
</dbReference>
<name>A0A928YQ02_9SPHI</name>
<evidence type="ECO:0000256" key="3">
    <source>
        <dbReference type="ARBA" id="ARBA00022729"/>
    </source>
</evidence>
<evidence type="ECO:0000256" key="1">
    <source>
        <dbReference type="ARBA" id="ARBA00004442"/>
    </source>
</evidence>
<dbReference type="SUPFAM" id="SSF48452">
    <property type="entry name" value="TPR-like"/>
    <property type="match status" value="1"/>
</dbReference>
<comment type="similarity">
    <text evidence="2">Belongs to the SusD family.</text>
</comment>
<dbReference type="AlphaFoldDB" id="A0A928YQ02"/>
<keyword evidence="3" id="KW-0732">Signal</keyword>
<reference evidence="8" key="1">
    <citation type="submission" date="2018-02" db="EMBL/GenBank/DDBJ databases">
        <authorList>
            <person name="Vasarhelyi B.M."/>
            <person name="Deshmukh S."/>
            <person name="Balint B."/>
            <person name="Kukolya J."/>
        </authorList>
    </citation>
    <scope>NUCLEOTIDE SEQUENCE</scope>
    <source>
        <strain evidence="8">KB22</strain>
    </source>
</reference>
<dbReference type="GO" id="GO:0009279">
    <property type="term" value="C:cell outer membrane"/>
    <property type="evidence" value="ECO:0007669"/>
    <property type="project" value="UniProtKB-SubCell"/>
</dbReference>